<dbReference type="GO" id="GO:0016887">
    <property type="term" value="F:ATP hydrolysis activity"/>
    <property type="evidence" value="ECO:0007669"/>
    <property type="project" value="InterPro"/>
</dbReference>
<dbReference type="PROSITE" id="PS50893">
    <property type="entry name" value="ABC_TRANSPORTER_2"/>
    <property type="match status" value="1"/>
</dbReference>
<feature type="domain" description="ABC transporter" evidence="5">
    <location>
        <begin position="15"/>
        <end position="245"/>
    </location>
</feature>
<evidence type="ECO:0000313" key="6">
    <source>
        <dbReference type="EMBL" id="SVB28567.1"/>
    </source>
</evidence>
<reference evidence="6" key="1">
    <citation type="submission" date="2018-05" db="EMBL/GenBank/DDBJ databases">
        <authorList>
            <person name="Lanie J.A."/>
            <person name="Ng W.-L."/>
            <person name="Kazmierczak K.M."/>
            <person name="Andrzejewski T.M."/>
            <person name="Davidsen T.M."/>
            <person name="Wayne K.J."/>
            <person name="Tettelin H."/>
            <person name="Glass J.I."/>
            <person name="Rusch D."/>
            <person name="Podicherti R."/>
            <person name="Tsui H.-C.T."/>
            <person name="Winkler M.E."/>
        </authorList>
    </citation>
    <scope>NUCLEOTIDE SEQUENCE</scope>
</reference>
<evidence type="ECO:0000256" key="4">
    <source>
        <dbReference type="ARBA" id="ARBA00022840"/>
    </source>
</evidence>
<dbReference type="EMBL" id="UINC01035718">
    <property type="protein sequence ID" value="SVB28567.1"/>
    <property type="molecule type" value="Genomic_DNA"/>
</dbReference>
<sequence length="334" mass="36622">VNRATTQLDATSPSIEVRDLRHVYKGGHVALDGVNLTCGTGVYGLLGPNGAGKSTLMRILCTLIRPTEGYVELCGYDVTRKHREVRRLLGYLPQDFGGWRSHRVIEVVDTLAQLSGLFGRKVRRARVEQVIEQVGLADAAYRKVKQLSGGMVRRLGVAQALVHEPRVLVVDEPTVGLDPEERVRFRKLMEEIGRDRTILLSTHIVADLGAACREISILDTGRTVFSGSPAELFRSSVGAVFELITSAEMADKTEQNHEVVSRISTGDQVTLRAIASEDGLPPGATRVDETTLEESYMAFMSARGRASVARQDGELIDEPSVMELEELKIKEAVS</sequence>
<keyword evidence="4" id="KW-0067">ATP-binding</keyword>
<dbReference type="Pfam" id="PF00005">
    <property type="entry name" value="ABC_tran"/>
    <property type="match status" value="1"/>
</dbReference>
<dbReference type="AlphaFoldDB" id="A0A382CTG1"/>
<keyword evidence="2" id="KW-0813">Transport</keyword>
<proteinExistence type="inferred from homology"/>
<comment type="similarity">
    <text evidence="1">Belongs to the ABC transporter superfamily.</text>
</comment>
<dbReference type="PANTHER" id="PTHR43335:SF2">
    <property type="entry name" value="ABC TRANSPORTER, ATP-BINDING PROTEIN"/>
    <property type="match status" value="1"/>
</dbReference>
<dbReference type="GO" id="GO:0005524">
    <property type="term" value="F:ATP binding"/>
    <property type="evidence" value="ECO:0007669"/>
    <property type="project" value="UniProtKB-KW"/>
</dbReference>
<dbReference type="SMART" id="SM00382">
    <property type="entry name" value="AAA"/>
    <property type="match status" value="1"/>
</dbReference>
<dbReference type="SUPFAM" id="SSF52540">
    <property type="entry name" value="P-loop containing nucleoside triphosphate hydrolases"/>
    <property type="match status" value="1"/>
</dbReference>
<feature type="non-terminal residue" evidence="6">
    <location>
        <position position="1"/>
    </location>
</feature>
<organism evidence="6">
    <name type="scientific">marine metagenome</name>
    <dbReference type="NCBI Taxonomy" id="408172"/>
    <lineage>
        <taxon>unclassified sequences</taxon>
        <taxon>metagenomes</taxon>
        <taxon>ecological metagenomes</taxon>
    </lineage>
</organism>
<dbReference type="InterPro" id="IPR027417">
    <property type="entry name" value="P-loop_NTPase"/>
</dbReference>
<evidence type="ECO:0000256" key="3">
    <source>
        <dbReference type="ARBA" id="ARBA00022741"/>
    </source>
</evidence>
<dbReference type="InterPro" id="IPR003439">
    <property type="entry name" value="ABC_transporter-like_ATP-bd"/>
</dbReference>
<name>A0A382CTG1_9ZZZZ</name>
<evidence type="ECO:0000256" key="1">
    <source>
        <dbReference type="ARBA" id="ARBA00005417"/>
    </source>
</evidence>
<keyword evidence="3" id="KW-0547">Nucleotide-binding</keyword>
<evidence type="ECO:0000256" key="2">
    <source>
        <dbReference type="ARBA" id="ARBA00022448"/>
    </source>
</evidence>
<evidence type="ECO:0000259" key="5">
    <source>
        <dbReference type="PROSITE" id="PS50893"/>
    </source>
</evidence>
<accession>A0A382CTG1</accession>
<protein>
    <recommendedName>
        <fullName evidence="5">ABC transporter domain-containing protein</fullName>
    </recommendedName>
</protein>
<dbReference type="InterPro" id="IPR003593">
    <property type="entry name" value="AAA+_ATPase"/>
</dbReference>
<dbReference type="PANTHER" id="PTHR43335">
    <property type="entry name" value="ABC TRANSPORTER, ATP-BINDING PROTEIN"/>
    <property type="match status" value="1"/>
</dbReference>
<gene>
    <name evidence="6" type="ORF">METZ01_LOCUS181421</name>
</gene>
<dbReference type="Gene3D" id="3.40.50.300">
    <property type="entry name" value="P-loop containing nucleotide triphosphate hydrolases"/>
    <property type="match status" value="1"/>
</dbReference>